<feature type="compositionally biased region" description="Low complexity" evidence="5">
    <location>
        <begin position="20"/>
        <end position="29"/>
    </location>
</feature>
<dbReference type="GO" id="GO:0006357">
    <property type="term" value="P:regulation of transcription by RNA polymerase II"/>
    <property type="evidence" value="ECO:0007669"/>
    <property type="project" value="TreeGrafter"/>
</dbReference>
<evidence type="ECO:0000256" key="1">
    <source>
        <dbReference type="ARBA" id="ARBA00023125"/>
    </source>
</evidence>
<keyword evidence="2 3" id="KW-0371">Homeobox</keyword>
<dbReference type="RefSeq" id="XP_005790874.1">
    <property type="nucleotide sequence ID" value="XM_005790817.1"/>
</dbReference>
<proteinExistence type="predicted"/>
<dbReference type="PaxDb" id="2903-EOD38445"/>
<dbReference type="InterPro" id="IPR051000">
    <property type="entry name" value="Homeobox_DNA-bind_prot"/>
</dbReference>
<evidence type="ECO:0000256" key="3">
    <source>
        <dbReference type="PROSITE-ProRule" id="PRU00108"/>
    </source>
</evidence>
<evidence type="ECO:0000256" key="2">
    <source>
        <dbReference type="ARBA" id="ARBA00023155"/>
    </source>
</evidence>
<keyword evidence="8" id="KW-1185">Reference proteome</keyword>
<keyword evidence="1 3" id="KW-0238">DNA-binding</keyword>
<accession>A0A0D3KRR0</accession>
<dbReference type="EnsemblProtists" id="EOD38445">
    <property type="protein sequence ID" value="EOD38445"/>
    <property type="gene ID" value="EMIHUDRAFT_109348"/>
</dbReference>
<comment type="subcellular location">
    <subcellularLocation>
        <location evidence="3 4">Nucleus</location>
    </subcellularLocation>
</comment>
<dbReference type="Gene3D" id="1.10.10.60">
    <property type="entry name" value="Homeodomain-like"/>
    <property type="match status" value="1"/>
</dbReference>
<protein>
    <recommendedName>
        <fullName evidence="6">Homeobox domain-containing protein</fullName>
    </recommendedName>
</protein>
<dbReference type="Proteomes" id="UP000013827">
    <property type="component" value="Unassembled WGS sequence"/>
</dbReference>
<sequence length="180" mass="20353">MMVVEEEEEGIDNEEEAPRRSASSSASSELRWKVPPGGSLLLESVYSREPYPSAPTRASLAEQLQTTPRRVSTWFQNKRSRDDPWALKRHQERFERSKEEEVEEEEGSGGEEAPRVILKLAGFEAWEAEQAAALAPPLRPIKGMVQEINGLINRQRVSRGARRKTRRSWRWCAHTAAGGG</sequence>
<reference evidence="7" key="2">
    <citation type="submission" date="2024-10" db="UniProtKB">
        <authorList>
            <consortium name="EnsemblProtists"/>
        </authorList>
    </citation>
    <scope>IDENTIFICATION</scope>
</reference>
<dbReference type="KEGG" id="ehx:EMIHUDRAFT_109348"/>
<evidence type="ECO:0000259" key="6">
    <source>
        <dbReference type="PROSITE" id="PS50071"/>
    </source>
</evidence>
<feature type="DNA-binding region" description="Homeobox" evidence="3">
    <location>
        <begin position="44"/>
        <end position="86"/>
    </location>
</feature>
<evidence type="ECO:0000313" key="8">
    <source>
        <dbReference type="Proteomes" id="UP000013827"/>
    </source>
</evidence>
<keyword evidence="3 4" id="KW-0539">Nucleus</keyword>
<dbReference type="InterPro" id="IPR001356">
    <property type="entry name" value="HD"/>
</dbReference>
<dbReference type="HOGENOM" id="CLU_1499005_0_0_1"/>
<feature type="domain" description="Homeobox" evidence="6">
    <location>
        <begin position="42"/>
        <end position="85"/>
    </location>
</feature>
<dbReference type="AlphaFoldDB" id="A0A0D3KRR0"/>
<dbReference type="GO" id="GO:0030154">
    <property type="term" value="P:cell differentiation"/>
    <property type="evidence" value="ECO:0007669"/>
    <property type="project" value="TreeGrafter"/>
</dbReference>
<evidence type="ECO:0000256" key="4">
    <source>
        <dbReference type="RuleBase" id="RU000682"/>
    </source>
</evidence>
<reference evidence="8" key="1">
    <citation type="journal article" date="2013" name="Nature">
        <title>Pan genome of the phytoplankton Emiliania underpins its global distribution.</title>
        <authorList>
            <person name="Read B.A."/>
            <person name="Kegel J."/>
            <person name="Klute M.J."/>
            <person name="Kuo A."/>
            <person name="Lefebvre S.C."/>
            <person name="Maumus F."/>
            <person name="Mayer C."/>
            <person name="Miller J."/>
            <person name="Monier A."/>
            <person name="Salamov A."/>
            <person name="Young J."/>
            <person name="Aguilar M."/>
            <person name="Claverie J.M."/>
            <person name="Frickenhaus S."/>
            <person name="Gonzalez K."/>
            <person name="Herman E.K."/>
            <person name="Lin Y.C."/>
            <person name="Napier J."/>
            <person name="Ogata H."/>
            <person name="Sarno A.F."/>
            <person name="Shmutz J."/>
            <person name="Schroeder D."/>
            <person name="de Vargas C."/>
            <person name="Verret F."/>
            <person name="von Dassow P."/>
            <person name="Valentin K."/>
            <person name="Van de Peer Y."/>
            <person name="Wheeler G."/>
            <person name="Dacks J.B."/>
            <person name="Delwiche C.F."/>
            <person name="Dyhrman S.T."/>
            <person name="Glockner G."/>
            <person name="John U."/>
            <person name="Richards T."/>
            <person name="Worden A.Z."/>
            <person name="Zhang X."/>
            <person name="Grigoriev I.V."/>
            <person name="Allen A.E."/>
            <person name="Bidle K."/>
            <person name="Borodovsky M."/>
            <person name="Bowler C."/>
            <person name="Brownlee C."/>
            <person name="Cock J.M."/>
            <person name="Elias M."/>
            <person name="Gladyshev V.N."/>
            <person name="Groth M."/>
            <person name="Guda C."/>
            <person name="Hadaegh A."/>
            <person name="Iglesias-Rodriguez M.D."/>
            <person name="Jenkins J."/>
            <person name="Jones B.M."/>
            <person name="Lawson T."/>
            <person name="Leese F."/>
            <person name="Lindquist E."/>
            <person name="Lobanov A."/>
            <person name="Lomsadze A."/>
            <person name="Malik S.B."/>
            <person name="Marsh M.E."/>
            <person name="Mackinder L."/>
            <person name="Mock T."/>
            <person name="Mueller-Roeber B."/>
            <person name="Pagarete A."/>
            <person name="Parker M."/>
            <person name="Probert I."/>
            <person name="Quesneville H."/>
            <person name="Raines C."/>
            <person name="Rensing S.A."/>
            <person name="Riano-Pachon D.M."/>
            <person name="Richier S."/>
            <person name="Rokitta S."/>
            <person name="Shiraiwa Y."/>
            <person name="Soanes D.M."/>
            <person name="van der Giezen M."/>
            <person name="Wahlund T.M."/>
            <person name="Williams B."/>
            <person name="Wilson W."/>
            <person name="Wolfe G."/>
            <person name="Wurch L.L."/>
        </authorList>
    </citation>
    <scope>NUCLEOTIDE SEQUENCE</scope>
</reference>
<dbReference type="Pfam" id="PF00046">
    <property type="entry name" value="Homeodomain"/>
    <property type="match status" value="1"/>
</dbReference>
<feature type="compositionally biased region" description="Acidic residues" evidence="5">
    <location>
        <begin position="100"/>
        <end position="109"/>
    </location>
</feature>
<dbReference type="GeneID" id="17283714"/>
<dbReference type="InterPro" id="IPR009057">
    <property type="entry name" value="Homeodomain-like_sf"/>
</dbReference>
<dbReference type="SMART" id="SM00389">
    <property type="entry name" value="HOX"/>
    <property type="match status" value="1"/>
</dbReference>
<feature type="compositionally biased region" description="Acidic residues" evidence="5">
    <location>
        <begin position="1"/>
        <end position="15"/>
    </location>
</feature>
<evidence type="ECO:0000256" key="5">
    <source>
        <dbReference type="SAM" id="MobiDB-lite"/>
    </source>
</evidence>
<feature type="compositionally biased region" description="Polar residues" evidence="5">
    <location>
        <begin position="62"/>
        <end position="77"/>
    </location>
</feature>
<dbReference type="PANTHER" id="PTHR24324:SF9">
    <property type="entry name" value="HOMEOBOX DOMAIN-CONTAINING PROTEIN"/>
    <property type="match status" value="1"/>
</dbReference>
<dbReference type="GO" id="GO:0000978">
    <property type="term" value="F:RNA polymerase II cis-regulatory region sequence-specific DNA binding"/>
    <property type="evidence" value="ECO:0007669"/>
    <property type="project" value="TreeGrafter"/>
</dbReference>
<evidence type="ECO:0000313" key="7">
    <source>
        <dbReference type="EnsemblProtists" id="EOD38445"/>
    </source>
</evidence>
<dbReference type="PANTHER" id="PTHR24324">
    <property type="entry name" value="HOMEOBOX PROTEIN HHEX"/>
    <property type="match status" value="1"/>
</dbReference>
<organism evidence="7 8">
    <name type="scientific">Emiliania huxleyi (strain CCMP1516)</name>
    <dbReference type="NCBI Taxonomy" id="280463"/>
    <lineage>
        <taxon>Eukaryota</taxon>
        <taxon>Haptista</taxon>
        <taxon>Haptophyta</taxon>
        <taxon>Prymnesiophyceae</taxon>
        <taxon>Isochrysidales</taxon>
        <taxon>Noelaerhabdaceae</taxon>
        <taxon>Emiliania</taxon>
    </lineage>
</organism>
<dbReference type="CDD" id="cd00086">
    <property type="entry name" value="homeodomain"/>
    <property type="match status" value="1"/>
</dbReference>
<feature type="region of interest" description="Disordered" evidence="5">
    <location>
        <begin position="50"/>
        <end position="113"/>
    </location>
</feature>
<name>A0A0D3KRR0_EMIH1</name>
<dbReference type="GO" id="GO:0005634">
    <property type="term" value="C:nucleus"/>
    <property type="evidence" value="ECO:0007669"/>
    <property type="project" value="UniProtKB-SubCell"/>
</dbReference>
<dbReference type="SUPFAM" id="SSF46689">
    <property type="entry name" value="Homeodomain-like"/>
    <property type="match status" value="1"/>
</dbReference>
<feature type="region of interest" description="Disordered" evidence="5">
    <location>
        <begin position="1"/>
        <end position="33"/>
    </location>
</feature>
<dbReference type="PROSITE" id="PS50071">
    <property type="entry name" value="HOMEOBOX_2"/>
    <property type="match status" value="1"/>
</dbReference>